<dbReference type="InterPro" id="IPR036397">
    <property type="entry name" value="RNaseH_sf"/>
</dbReference>
<dbReference type="GO" id="GO:0005634">
    <property type="term" value="C:nucleus"/>
    <property type="evidence" value="ECO:0007669"/>
    <property type="project" value="UniProtKB-ARBA"/>
</dbReference>
<dbReference type="InterPro" id="IPR001584">
    <property type="entry name" value="Integrase_cat-core"/>
</dbReference>
<evidence type="ECO:0000313" key="9">
    <source>
        <dbReference type="Proteomes" id="UP001165063"/>
    </source>
</evidence>
<evidence type="ECO:0000256" key="4">
    <source>
        <dbReference type="ARBA" id="ARBA00022884"/>
    </source>
</evidence>
<dbReference type="GO" id="GO:0004523">
    <property type="term" value="F:RNA-DNA hybrid ribonuclease activity"/>
    <property type="evidence" value="ECO:0007669"/>
    <property type="project" value="UniProtKB-EC"/>
</dbReference>
<keyword evidence="3" id="KW-0963">Cytoplasm</keyword>
<organism evidence="8 9">
    <name type="scientific">Ambrosiozyma monospora</name>
    <name type="common">Yeast</name>
    <name type="synonym">Endomycopsis monosporus</name>
    <dbReference type="NCBI Taxonomy" id="43982"/>
    <lineage>
        <taxon>Eukaryota</taxon>
        <taxon>Fungi</taxon>
        <taxon>Dikarya</taxon>
        <taxon>Ascomycota</taxon>
        <taxon>Saccharomycotina</taxon>
        <taxon>Pichiomycetes</taxon>
        <taxon>Pichiales</taxon>
        <taxon>Pichiaceae</taxon>
        <taxon>Ambrosiozyma</taxon>
    </lineage>
</organism>
<evidence type="ECO:0000256" key="5">
    <source>
        <dbReference type="ARBA" id="ARBA00025590"/>
    </source>
</evidence>
<evidence type="ECO:0000256" key="3">
    <source>
        <dbReference type="ARBA" id="ARBA00022490"/>
    </source>
</evidence>
<evidence type="ECO:0000313" key="8">
    <source>
        <dbReference type="EMBL" id="GMG20105.1"/>
    </source>
</evidence>
<evidence type="ECO:0000256" key="2">
    <source>
        <dbReference type="ARBA" id="ARBA00004496"/>
    </source>
</evidence>
<sequence>MQALMTEVLGGDAVEAVDAEENEENEQEAFINLNEAIKKELIEGYMKDTTFKQIYEILKHNLKVPKDIHNHINHFEIGKDNLLYFKASANDDSRVCVPKIPSIRTKFLHQCHDLPCAGHFGVEKTFELLSRTVYWPKLKNTVKKYVKTCDTCQRMKSSTSHKNGLFNPLEVPVGRWTHVTMDFVTGIPRTDQGFDAIMIVVDRLSKRAHFLPCTKDFSSADTARLYLDQIFRLHGIPKHITSDKDIKFMASFWQTLHKGLGTELLFTTTNHPAADGQSERTYV</sequence>
<dbReference type="Pfam" id="PF17921">
    <property type="entry name" value="Integrase_H2C2"/>
    <property type="match status" value="1"/>
</dbReference>
<dbReference type="EMBL" id="BSXU01000282">
    <property type="protein sequence ID" value="GMG20105.1"/>
    <property type="molecule type" value="Genomic_DNA"/>
</dbReference>
<name>A0A9W6YTN9_AMBMO</name>
<dbReference type="GO" id="GO:0005737">
    <property type="term" value="C:cytoplasm"/>
    <property type="evidence" value="ECO:0007669"/>
    <property type="project" value="UniProtKB-SubCell"/>
</dbReference>
<dbReference type="PROSITE" id="PS50994">
    <property type="entry name" value="INTEGRASE"/>
    <property type="match status" value="1"/>
</dbReference>
<dbReference type="GO" id="GO:0015074">
    <property type="term" value="P:DNA integration"/>
    <property type="evidence" value="ECO:0007669"/>
    <property type="project" value="InterPro"/>
</dbReference>
<proteinExistence type="predicted"/>
<dbReference type="SUPFAM" id="SSF53098">
    <property type="entry name" value="Ribonuclease H-like"/>
    <property type="match status" value="1"/>
</dbReference>
<accession>A0A9W6YTN9</accession>
<evidence type="ECO:0000256" key="6">
    <source>
        <dbReference type="ARBA" id="ARBA00025615"/>
    </source>
</evidence>
<dbReference type="PANTHER" id="PTHR35046:SF26">
    <property type="entry name" value="RNA-DIRECTED DNA POLYMERASE"/>
    <property type="match status" value="1"/>
</dbReference>
<dbReference type="InterPro" id="IPR041588">
    <property type="entry name" value="Integrase_H2C2"/>
</dbReference>
<dbReference type="Gene3D" id="1.10.340.70">
    <property type="match status" value="1"/>
</dbReference>
<comment type="subcellular location">
    <subcellularLocation>
        <location evidence="2">Cytoplasm</location>
    </subcellularLocation>
</comment>
<comment type="function">
    <text evidence="6">Integrase (IN) targets the VLP to the nucleus, where a subparticle preintegration complex (PIC) containing at least integrase and the newly synthesized dsDNA copy of the retrotransposon must transit the nuclear membrane. Once in the nucleus, integrase performs the integration of the dsDNA into the host genome.</text>
</comment>
<protein>
    <submittedName>
        <fullName evidence="8">Unnamed protein product</fullName>
    </submittedName>
</protein>
<reference evidence="8" key="1">
    <citation type="submission" date="2023-04" db="EMBL/GenBank/DDBJ databases">
        <title>Ambrosiozyma monospora NBRC 1965.</title>
        <authorList>
            <person name="Ichikawa N."/>
            <person name="Sato H."/>
            <person name="Tonouchi N."/>
        </authorList>
    </citation>
    <scope>NUCLEOTIDE SEQUENCE</scope>
    <source>
        <strain evidence="8">NBRC 1965</strain>
    </source>
</reference>
<comment type="catalytic activity">
    <reaction evidence="1">
        <text>Endonucleolytic cleavage to 5'-phosphomonoester.</text>
        <dbReference type="EC" id="3.1.26.4"/>
    </reaction>
</comment>
<evidence type="ECO:0000256" key="1">
    <source>
        <dbReference type="ARBA" id="ARBA00000077"/>
    </source>
</evidence>
<keyword evidence="4" id="KW-0694">RNA-binding</keyword>
<dbReference type="AlphaFoldDB" id="A0A9W6YTN9"/>
<dbReference type="FunFam" id="1.10.340.70:FF:000001">
    <property type="entry name" value="Retrovirus-related Pol polyprotein from transposon gypsy-like Protein"/>
    <property type="match status" value="1"/>
</dbReference>
<comment type="caution">
    <text evidence="8">The sequence shown here is derived from an EMBL/GenBank/DDBJ whole genome shotgun (WGS) entry which is preliminary data.</text>
</comment>
<feature type="domain" description="Integrase catalytic" evidence="7">
    <location>
        <begin position="168"/>
        <end position="283"/>
    </location>
</feature>
<dbReference type="PANTHER" id="PTHR35046">
    <property type="entry name" value="ZINC KNUCKLE (CCHC-TYPE) FAMILY PROTEIN"/>
    <property type="match status" value="1"/>
</dbReference>
<dbReference type="Proteomes" id="UP001165063">
    <property type="component" value="Unassembled WGS sequence"/>
</dbReference>
<dbReference type="GO" id="GO:0003723">
    <property type="term" value="F:RNA binding"/>
    <property type="evidence" value="ECO:0007669"/>
    <property type="project" value="UniProtKB-KW"/>
</dbReference>
<evidence type="ECO:0000259" key="7">
    <source>
        <dbReference type="PROSITE" id="PS50994"/>
    </source>
</evidence>
<comment type="function">
    <text evidence="5">Reverse transcriptase/ribonuclease H (RT) is a multifunctional enzyme that catalyzes the conversion of the retro-elements RNA genome into dsDNA within the VLP. The enzyme displays a DNA polymerase activity that can copy either DNA or RNA templates, and a ribonuclease H (RNase H) activity that cleaves the RNA strand of RNA-DNA heteroduplexes during plus-strand synthesis and hydrolyzes RNA primers. The conversion leads to a linear dsDNA copy of the retrotransposon that includes long terminal repeats (LTRs) at both ends.</text>
</comment>
<dbReference type="OrthoDB" id="4067902at2759"/>
<gene>
    <name evidence="8" type="ORF">Amon01_000097800</name>
</gene>
<keyword evidence="9" id="KW-1185">Reference proteome</keyword>
<dbReference type="Gene3D" id="3.30.420.10">
    <property type="entry name" value="Ribonuclease H-like superfamily/Ribonuclease H"/>
    <property type="match status" value="1"/>
</dbReference>
<dbReference type="InterPro" id="IPR012337">
    <property type="entry name" value="RNaseH-like_sf"/>
</dbReference>